<dbReference type="RefSeq" id="WP_316415265.1">
    <property type="nucleotide sequence ID" value="NZ_AP027080.1"/>
</dbReference>
<proteinExistence type="predicted"/>
<dbReference type="KEGG" id="msil:METEAL_15350"/>
<sequence>MNHLELFATRCSILANEAAKLHDSLPHEVQLPFREGINQVLGGKSYFQAASRAMEEAQKKGAA</sequence>
<dbReference type="Proteomes" id="UP001238179">
    <property type="component" value="Chromosome"/>
</dbReference>
<reference evidence="2" key="1">
    <citation type="journal article" date="2023" name="Int. J. Syst. Evol. Microbiol.">
        <title>Mesoterricola silvestris gen. nov., sp. nov., Mesoterricola sediminis sp. nov., Geothrix oryzae sp. nov., Geothrix edaphica sp. nov., Geothrix rubra sp. nov., and Geothrix limicola sp. nov., six novel members of Acidobacteriota isolated from soils.</title>
        <authorList>
            <person name="Itoh H."/>
            <person name="Sugisawa Y."/>
            <person name="Mise K."/>
            <person name="Xu Z."/>
            <person name="Kuniyasu M."/>
            <person name="Ushijima N."/>
            <person name="Kawano K."/>
            <person name="Kobayashi E."/>
            <person name="Shiratori Y."/>
            <person name="Masuda Y."/>
            <person name="Senoo K."/>
        </authorList>
    </citation>
    <scope>NUCLEOTIDE SEQUENCE [LARGE SCALE GENOMIC DNA]</scope>
    <source>
        <strain evidence="2">W79</strain>
    </source>
</reference>
<keyword evidence="2" id="KW-1185">Reference proteome</keyword>
<gene>
    <name evidence="1" type="ORF">METEAL_15350</name>
</gene>
<organism evidence="1 2">
    <name type="scientific">Mesoterricola silvestris</name>
    <dbReference type="NCBI Taxonomy" id="2927979"/>
    <lineage>
        <taxon>Bacteria</taxon>
        <taxon>Pseudomonadati</taxon>
        <taxon>Acidobacteriota</taxon>
        <taxon>Holophagae</taxon>
        <taxon>Holophagales</taxon>
        <taxon>Holophagaceae</taxon>
        <taxon>Mesoterricola</taxon>
    </lineage>
</organism>
<dbReference type="AlphaFoldDB" id="A0AA48GV27"/>
<evidence type="ECO:0000313" key="1">
    <source>
        <dbReference type="EMBL" id="BDU72361.1"/>
    </source>
</evidence>
<accession>A0AA48GV27</accession>
<protein>
    <submittedName>
        <fullName evidence="1">Uncharacterized protein</fullName>
    </submittedName>
</protein>
<dbReference type="EMBL" id="AP027080">
    <property type="protein sequence ID" value="BDU72361.1"/>
    <property type="molecule type" value="Genomic_DNA"/>
</dbReference>
<evidence type="ECO:0000313" key="2">
    <source>
        <dbReference type="Proteomes" id="UP001238179"/>
    </source>
</evidence>
<name>A0AA48GV27_9BACT</name>